<dbReference type="InterPro" id="IPR041577">
    <property type="entry name" value="RT_RNaseH_2"/>
</dbReference>
<dbReference type="InterPro" id="IPR051320">
    <property type="entry name" value="Viral_Replic_Matur_Polypro"/>
</dbReference>
<dbReference type="PROSITE" id="PS50878">
    <property type="entry name" value="RT_POL"/>
    <property type="match status" value="1"/>
</dbReference>
<organism evidence="3 4">
    <name type="scientific">Cajanus cajan</name>
    <name type="common">Pigeon pea</name>
    <name type="synonym">Cajanus indicus</name>
    <dbReference type="NCBI Taxonomy" id="3821"/>
    <lineage>
        <taxon>Eukaryota</taxon>
        <taxon>Viridiplantae</taxon>
        <taxon>Streptophyta</taxon>
        <taxon>Embryophyta</taxon>
        <taxon>Tracheophyta</taxon>
        <taxon>Spermatophyta</taxon>
        <taxon>Magnoliopsida</taxon>
        <taxon>eudicotyledons</taxon>
        <taxon>Gunneridae</taxon>
        <taxon>Pentapetalae</taxon>
        <taxon>rosids</taxon>
        <taxon>fabids</taxon>
        <taxon>Fabales</taxon>
        <taxon>Fabaceae</taxon>
        <taxon>Papilionoideae</taxon>
        <taxon>50 kb inversion clade</taxon>
        <taxon>NPAAA clade</taxon>
        <taxon>indigoferoid/millettioid clade</taxon>
        <taxon>Phaseoleae</taxon>
        <taxon>Cajanus</taxon>
    </lineage>
</organism>
<proteinExistence type="predicted"/>
<dbReference type="Gene3D" id="3.10.10.10">
    <property type="entry name" value="HIV Type 1 Reverse Transcriptase, subunit A, domain 1"/>
    <property type="match status" value="1"/>
</dbReference>
<dbReference type="SUPFAM" id="SSF56672">
    <property type="entry name" value="DNA/RNA polymerases"/>
    <property type="match status" value="1"/>
</dbReference>
<dbReference type="InterPro" id="IPR000477">
    <property type="entry name" value="RT_dom"/>
</dbReference>
<dbReference type="CDD" id="cd09274">
    <property type="entry name" value="RNase_HI_RT_Ty3"/>
    <property type="match status" value="1"/>
</dbReference>
<dbReference type="CDD" id="cd01647">
    <property type="entry name" value="RT_LTR"/>
    <property type="match status" value="1"/>
</dbReference>
<evidence type="ECO:0000313" key="3">
    <source>
        <dbReference type="EMBL" id="KYP57676.1"/>
    </source>
</evidence>
<accession>A0A151SS76</accession>
<reference evidence="3 4" key="1">
    <citation type="journal article" date="2012" name="Nat. Biotechnol.">
        <title>Draft genome sequence of pigeonpea (Cajanus cajan), an orphan legume crop of resource-poor farmers.</title>
        <authorList>
            <person name="Varshney R.K."/>
            <person name="Chen W."/>
            <person name="Li Y."/>
            <person name="Bharti A.K."/>
            <person name="Saxena R.K."/>
            <person name="Schlueter J.A."/>
            <person name="Donoghue M.T."/>
            <person name="Azam S."/>
            <person name="Fan G."/>
            <person name="Whaley A.M."/>
            <person name="Farmer A.D."/>
            <person name="Sheridan J."/>
            <person name="Iwata A."/>
            <person name="Tuteja R."/>
            <person name="Penmetsa R.V."/>
            <person name="Wu W."/>
            <person name="Upadhyaya H.D."/>
            <person name="Yang S.P."/>
            <person name="Shah T."/>
            <person name="Saxena K.B."/>
            <person name="Michael T."/>
            <person name="McCombie W.R."/>
            <person name="Yang B."/>
            <person name="Zhang G."/>
            <person name="Yang H."/>
            <person name="Wang J."/>
            <person name="Spillane C."/>
            <person name="Cook D.R."/>
            <person name="May G.D."/>
            <person name="Xu X."/>
            <person name="Jackson S.A."/>
        </authorList>
    </citation>
    <scope>NUCLEOTIDE SEQUENCE [LARGE SCALE GENOMIC DNA]</scope>
    <source>
        <strain evidence="4">cv. Asha</strain>
    </source>
</reference>
<dbReference type="InterPro" id="IPR043128">
    <property type="entry name" value="Rev_trsase/Diguanyl_cyclase"/>
</dbReference>
<keyword evidence="4" id="KW-1185">Reference proteome</keyword>
<dbReference type="Pfam" id="PF00078">
    <property type="entry name" value="RVT_1"/>
    <property type="match status" value="1"/>
</dbReference>
<sequence>MSPSDLKLAKQECQELLRQGLIEHTTSNWACPAFYVEKRSERLRGKKRLVVDYKPLNHFLKDDKFPLPKTSTLPILLKESKIFSKFDLKSGFWQLGIDPSERHKTAFCIPNAQYQWTVLPFGLKVAPSLFQKAITKILEPLLDNAIIYIDDILLFSKDMESHKKLLSQFLERANLYGIMFSEKKIQLAQQEIDFLGMKFSQGTYQPQPHIAEELLNFPEENLSIKQSQQFLGIINYIRDFIPKIARYTSPLSKMLKKDPPPWGSEQTKAVQEVKKIAQNPPALKIPGDGKRILQTDASDHYWGAVFIEEVQGRKFYCGHASGQFKEAKKHYHTTYKEALAVKNGIKKFDFHLRGYHFEVQMDNSSFPKILDFKNKLPPEPQILRLKDWLSKYDFTVKHIKGKHNLIPDFLSRPQNPVIIISSTYSFPLIFMVKPLPDTAKTRKLYPPGFKPNSPEEIIQFAKAHYFYYLHETLKFKIVPPSMFDPTEDHPGIFELFCEIGWDLCEPTLWALWCKTVQHPIAIALKTQSAYNILINPDKAEFLFWTLLEWFSPLPWWRSELKKVLDFQKNQMGKRKKQCESLTSIAIISRPYFQKPTGQLWSKNKAYFWGTFETYPPDQSYRTQLINHLKEAKIQQKSQGEASSSQSRLIPTQSNHQGINTFMSRTEYYVPDEQFQTANDLGENNEDDYYAELMIANCSDSDASDLNLSPSHEPIIKRD</sequence>
<dbReference type="Gene3D" id="3.30.70.270">
    <property type="match status" value="2"/>
</dbReference>
<dbReference type="Gramene" id="C.cajan_03860.t">
    <property type="protein sequence ID" value="C.cajan_03860.t.cds1"/>
    <property type="gene ID" value="C.cajan_03860"/>
</dbReference>
<dbReference type="Pfam" id="PF17919">
    <property type="entry name" value="RT_RNaseH_2"/>
    <property type="match status" value="1"/>
</dbReference>
<dbReference type="EMBL" id="CM003613">
    <property type="protein sequence ID" value="KYP57676.1"/>
    <property type="molecule type" value="Genomic_DNA"/>
</dbReference>
<dbReference type="PANTHER" id="PTHR33064">
    <property type="entry name" value="POL PROTEIN"/>
    <property type="match status" value="1"/>
</dbReference>
<evidence type="ECO:0000313" key="4">
    <source>
        <dbReference type="Proteomes" id="UP000075243"/>
    </source>
</evidence>
<gene>
    <name evidence="3" type="ORF">KK1_003943</name>
</gene>
<evidence type="ECO:0000256" key="1">
    <source>
        <dbReference type="SAM" id="MobiDB-lite"/>
    </source>
</evidence>
<dbReference type="AlphaFoldDB" id="A0A151SS76"/>
<feature type="region of interest" description="Disordered" evidence="1">
    <location>
        <begin position="635"/>
        <end position="654"/>
    </location>
</feature>
<protein>
    <submittedName>
        <fullName evidence="3">Polyprotein</fullName>
    </submittedName>
</protein>
<feature type="domain" description="Reverse transcriptase" evidence="2">
    <location>
        <begin position="1"/>
        <end position="199"/>
    </location>
</feature>
<name>A0A151SS76_CAJCA</name>
<evidence type="ECO:0000259" key="2">
    <source>
        <dbReference type="PROSITE" id="PS50878"/>
    </source>
</evidence>
<dbReference type="InterPro" id="IPR043502">
    <property type="entry name" value="DNA/RNA_pol_sf"/>
</dbReference>
<dbReference type="PANTHER" id="PTHR33064:SF37">
    <property type="entry name" value="RIBONUCLEASE H"/>
    <property type="match status" value="1"/>
</dbReference>
<dbReference type="Proteomes" id="UP000075243">
    <property type="component" value="Chromosome 11"/>
</dbReference>